<dbReference type="InterPro" id="IPR038973">
    <property type="entry name" value="MutL/Mlh/Pms-like"/>
</dbReference>
<dbReference type="InterPro" id="IPR002099">
    <property type="entry name" value="MutL/Mlh/PMS"/>
</dbReference>
<feature type="compositionally biased region" description="Basic and acidic residues" evidence="3">
    <location>
        <begin position="797"/>
        <end position="808"/>
    </location>
</feature>
<dbReference type="InterPro" id="IPR020568">
    <property type="entry name" value="Ribosomal_Su5_D2-typ_SF"/>
</dbReference>
<dbReference type="Gene3D" id="3.30.230.10">
    <property type="match status" value="1"/>
</dbReference>
<feature type="region of interest" description="Disordered" evidence="3">
    <location>
        <begin position="758"/>
        <end position="833"/>
    </location>
</feature>
<dbReference type="OrthoDB" id="10263226at2759"/>
<feature type="region of interest" description="Disordered" evidence="3">
    <location>
        <begin position="643"/>
        <end position="745"/>
    </location>
</feature>
<protein>
    <submittedName>
        <fullName evidence="5">PMS1 protein-like 1</fullName>
    </submittedName>
</protein>
<dbReference type="GO" id="GO:0032389">
    <property type="term" value="C:MutLalpha complex"/>
    <property type="evidence" value="ECO:0007669"/>
    <property type="project" value="TreeGrafter"/>
</dbReference>
<dbReference type="Gene3D" id="3.30.565.10">
    <property type="entry name" value="Histidine kinase-like ATPase, C-terminal domain"/>
    <property type="match status" value="1"/>
</dbReference>
<dbReference type="FunFam" id="3.30.565.10:FF:000017">
    <property type="entry name" value="PMS1 homolog 1, mismatch repair system component"/>
    <property type="match status" value="1"/>
</dbReference>
<dbReference type="GO" id="GO:0030983">
    <property type="term" value="F:mismatched DNA binding"/>
    <property type="evidence" value="ECO:0007669"/>
    <property type="project" value="InterPro"/>
</dbReference>
<feature type="compositionally biased region" description="Basic residues" evidence="3">
    <location>
        <begin position="815"/>
        <end position="830"/>
    </location>
</feature>
<comment type="similarity">
    <text evidence="1">Belongs to the DNA mismatch repair MutL/HexB family.</text>
</comment>
<dbReference type="SMART" id="SM01340">
    <property type="entry name" value="DNA_mis_repair"/>
    <property type="match status" value="1"/>
</dbReference>
<keyword evidence="6" id="KW-1185">Reference proteome</keyword>
<accession>A0A8H6VK98</accession>
<proteinExistence type="inferred from homology"/>
<dbReference type="PROSITE" id="PS00058">
    <property type="entry name" value="DNA_MISMATCH_REPAIR_1"/>
    <property type="match status" value="1"/>
</dbReference>
<feature type="region of interest" description="Disordered" evidence="3">
    <location>
        <begin position="352"/>
        <end position="433"/>
    </location>
</feature>
<feature type="region of interest" description="Disordered" evidence="3">
    <location>
        <begin position="549"/>
        <end position="630"/>
    </location>
</feature>
<gene>
    <name evidence="5" type="ORF">HII31_05171</name>
</gene>
<name>A0A8H6VK98_9PEZI</name>
<dbReference type="InterPro" id="IPR013507">
    <property type="entry name" value="DNA_mismatch_S5_2-like"/>
</dbReference>
<organism evidence="5 6">
    <name type="scientific">Pseudocercospora fuligena</name>
    <dbReference type="NCBI Taxonomy" id="685502"/>
    <lineage>
        <taxon>Eukaryota</taxon>
        <taxon>Fungi</taxon>
        <taxon>Dikarya</taxon>
        <taxon>Ascomycota</taxon>
        <taxon>Pezizomycotina</taxon>
        <taxon>Dothideomycetes</taxon>
        <taxon>Dothideomycetidae</taxon>
        <taxon>Mycosphaerellales</taxon>
        <taxon>Mycosphaerellaceae</taxon>
        <taxon>Pseudocercospora</taxon>
    </lineage>
</organism>
<evidence type="ECO:0000256" key="3">
    <source>
        <dbReference type="SAM" id="MobiDB-lite"/>
    </source>
</evidence>
<dbReference type="NCBIfam" id="TIGR00585">
    <property type="entry name" value="mutl"/>
    <property type="match status" value="1"/>
</dbReference>
<dbReference type="PANTHER" id="PTHR10073:SF41">
    <property type="entry name" value="MISMATCH REPAIR PROTEIN, PUTATIVE (AFU_ORTHOLOGUE AFUA_8G05820)-RELATED"/>
    <property type="match status" value="1"/>
</dbReference>
<reference evidence="5" key="1">
    <citation type="submission" date="2020-04" db="EMBL/GenBank/DDBJ databases">
        <title>Draft genome resource of the tomato pathogen Pseudocercospora fuligena.</title>
        <authorList>
            <person name="Zaccaron A."/>
        </authorList>
    </citation>
    <scope>NUCLEOTIDE SEQUENCE</scope>
    <source>
        <strain evidence="5">PF001</strain>
    </source>
</reference>
<dbReference type="AlphaFoldDB" id="A0A8H6VK98"/>
<evidence type="ECO:0000313" key="6">
    <source>
        <dbReference type="Proteomes" id="UP000660729"/>
    </source>
</evidence>
<dbReference type="GO" id="GO:0140664">
    <property type="term" value="F:ATP-dependent DNA damage sensor activity"/>
    <property type="evidence" value="ECO:0007669"/>
    <property type="project" value="InterPro"/>
</dbReference>
<dbReference type="InterPro" id="IPR036890">
    <property type="entry name" value="HATPase_C_sf"/>
</dbReference>
<dbReference type="InterPro" id="IPR014721">
    <property type="entry name" value="Ribsml_uS5_D2-typ_fold_subgr"/>
</dbReference>
<sequence length="941" mass="103661">MGISALPQATVRTLGASQVLTDPAALVKELVDNALDANATSISIEISNNTIDVIQVRDNGHGVAPEDRPLVARRYCTSKISHDDDLKDIGGSSLGFRGEALASAAELSGTLTISTRVEGEPVAAALKIDQKGEVTGQEKASLPVGTTCLLTDFVKNHPVRRQVVLRNAETCLKKIKRTLQAYAFARSHVRLSLRVLKAKDNKAGWIYAPKANGNAEDVAFKVVGAACTQQCTWFVLEDSGFTFQTFLPRCDADASKIANHGAFISVDHRPVNASRGTFKQICKVFREDLKKSNPALADVKDPFLYLELSCPPGSYDANLEPSKDDLLFEDSTIIVEAARKLFSTVYGKDVTQNEHSEQDVGKPDAMPLDTTNSSEPMALDTSRDQPRVLEEPEDEMVPVRPESQPTGEEDVSLASHRKTRSNMYGCDEDDLDLLDQRPSTGRTEADFEELRQARKDVNSSNPWVMAKLNASVGRHLPTPKTNHISNTYHDETLPNFPSSPIKHGQNILDDETLPTPRPSSPSPAAETFHPSDHVPTMRLARDGRIVEASALPPPQPYIPSHSMILEPGDFFSDPPRQQGPQHGYGPASQTVPAAGTPLDAIPDVSTRPRRSPRKHPPQGGSMKPFVSPFIDQSPREKVWFEFPQSTGRSRAPARNRQQQNSDGLIVQGELGDLDQLPRPMTPPRQNRDIRDFVGRSNENSIADMIERRNYGRTMNERPSSTQQNEDTDQENIGTPKAAEPRPEQRGFIPASELADFGERLGAFEQPEKRTTKRRKTSERQPLRELSTNAPAAEDTERDTIDLTEHEYRPQTSRRSISRRKSSNKLARTKSSRLPLERIPAGQGTHNLVMSMKTDSAEISTMADKIDDISFLGFNEPALPAPKDLDAASSHVLTLTANLHRLLVTAGGNVDVTGPGELLKELKAAFASRKEEHEEEDIMSFS</sequence>
<dbReference type="GO" id="GO:0006298">
    <property type="term" value="P:mismatch repair"/>
    <property type="evidence" value="ECO:0007669"/>
    <property type="project" value="InterPro"/>
</dbReference>
<feature type="domain" description="DNA mismatch repair protein S5" evidence="4">
    <location>
        <begin position="219"/>
        <end position="343"/>
    </location>
</feature>
<dbReference type="PANTHER" id="PTHR10073">
    <property type="entry name" value="DNA MISMATCH REPAIR PROTEIN MLH, PMS, MUTL"/>
    <property type="match status" value="1"/>
</dbReference>
<dbReference type="Pfam" id="PF13589">
    <property type="entry name" value="HATPase_c_3"/>
    <property type="match status" value="1"/>
</dbReference>
<feature type="compositionally biased region" description="Basic and acidic residues" evidence="3">
    <location>
        <begin position="352"/>
        <end position="362"/>
    </location>
</feature>
<dbReference type="SUPFAM" id="SSF55874">
    <property type="entry name" value="ATPase domain of HSP90 chaperone/DNA topoisomerase II/histidine kinase"/>
    <property type="match status" value="1"/>
</dbReference>
<evidence type="ECO:0000256" key="1">
    <source>
        <dbReference type="ARBA" id="ARBA00006082"/>
    </source>
</evidence>
<evidence type="ECO:0000256" key="2">
    <source>
        <dbReference type="ARBA" id="ARBA00022763"/>
    </source>
</evidence>
<dbReference type="Proteomes" id="UP000660729">
    <property type="component" value="Unassembled WGS sequence"/>
</dbReference>
<feature type="region of interest" description="Disordered" evidence="3">
    <location>
        <begin position="481"/>
        <end position="533"/>
    </location>
</feature>
<dbReference type="InterPro" id="IPR014762">
    <property type="entry name" value="DNA_mismatch_repair_CS"/>
</dbReference>
<dbReference type="Pfam" id="PF01119">
    <property type="entry name" value="DNA_mis_repair"/>
    <property type="match status" value="1"/>
</dbReference>
<evidence type="ECO:0000259" key="4">
    <source>
        <dbReference type="SMART" id="SM01340"/>
    </source>
</evidence>
<evidence type="ECO:0000313" key="5">
    <source>
        <dbReference type="EMBL" id="KAF7193497.1"/>
    </source>
</evidence>
<dbReference type="GO" id="GO:0005524">
    <property type="term" value="F:ATP binding"/>
    <property type="evidence" value="ECO:0007669"/>
    <property type="project" value="InterPro"/>
</dbReference>
<keyword evidence="2" id="KW-0227">DNA damage</keyword>
<dbReference type="GO" id="GO:0061982">
    <property type="term" value="P:meiosis I cell cycle process"/>
    <property type="evidence" value="ECO:0007669"/>
    <property type="project" value="UniProtKB-ARBA"/>
</dbReference>
<dbReference type="EMBL" id="JABCIY010000082">
    <property type="protein sequence ID" value="KAF7193497.1"/>
    <property type="molecule type" value="Genomic_DNA"/>
</dbReference>
<feature type="compositionally biased region" description="Basic residues" evidence="3">
    <location>
        <begin position="607"/>
        <end position="616"/>
    </location>
</feature>
<dbReference type="SUPFAM" id="SSF54211">
    <property type="entry name" value="Ribosomal protein S5 domain 2-like"/>
    <property type="match status" value="1"/>
</dbReference>
<feature type="compositionally biased region" description="Basic and acidic residues" evidence="3">
    <location>
        <begin position="381"/>
        <end position="390"/>
    </location>
</feature>
<dbReference type="GO" id="GO:0016887">
    <property type="term" value="F:ATP hydrolysis activity"/>
    <property type="evidence" value="ECO:0007669"/>
    <property type="project" value="InterPro"/>
</dbReference>
<comment type="caution">
    <text evidence="5">The sequence shown here is derived from an EMBL/GenBank/DDBJ whole genome shotgun (WGS) entry which is preliminary data.</text>
</comment>